<name>A0A5N4B1R6_PHOPY</name>
<protein>
    <submittedName>
        <fullName evidence="2">Uncharacterized protein</fullName>
    </submittedName>
</protein>
<evidence type="ECO:0000313" key="2">
    <source>
        <dbReference type="EMBL" id="KAB0803542.1"/>
    </source>
</evidence>
<evidence type="ECO:0000313" key="3">
    <source>
        <dbReference type="Proteomes" id="UP000327044"/>
    </source>
</evidence>
<sequence length="121" mass="12932">MSFLSSYIMPRKTTLSNVKGSCSATPDVWDTMNALTEQSESGEACSGASEASSRGADIPPEQEMASRPIESASSKRKGSQMRTKPAKKANTDVDVLLTDTLVNANLALTREDDEDMGWGSP</sequence>
<reference evidence="2 3" key="1">
    <citation type="journal article" date="2018" name="Elife">
        <title>Firefly genomes illuminate parallel origins of bioluminescence in beetles.</title>
        <authorList>
            <person name="Fallon T.R."/>
            <person name="Lower S.E."/>
            <person name="Chang C.H."/>
            <person name="Bessho-Uehara M."/>
            <person name="Martin G.J."/>
            <person name="Bewick A.J."/>
            <person name="Behringer M."/>
            <person name="Debat H.J."/>
            <person name="Wong I."/>
            <person name="Day J.C."/>
            <person name="Suvorov A."/>
            <person name="Silva C.J."/>
            <person name="Stanger-Hall K.F."/>
            <person name="Hall D.W."/>
            <person name="Schmitz R.J."/>
            <person name="Nelson D.R."/>
            <person name="Lewis S.M."/>
            <person name="Shigenobu S."/>
            <person name="Bybee S.M."/>
            <person name="Larracuente A.M."/>
            <person name="Oba Y."/>
            <person name="Weng J.K."/>
        </authorList>
    </citation>
    <scope>NUCLEOTIDE SEQUENCE [LARGE SCALE GENOMIC DNA]</scope>
    <source>
        <strain evidence="2">1611_PpyrPB1</strain>
        <tissue evidence="2">Whole body</tissue>
    </source>
</reference>
<organism evidence="2 3">
    <name type="scientific">Photinus pyralis</name>
    <name type="common">Common eastern firefly</name>
    <name type="synonym">Lampyris pyralis</name>
    <dbReference type="NCBI Taxonomy" id="7054"/>
    <lineage>
        <taxon>Eukaryota</taxon>
        <taxon>Metazoa</taxon>
        <taxon>Ecdysozoa</taxon>
        <taxon>Arthropoda</taxon>
        <taxon>Hexapoda</taxon>
        <taxon>Insecta</taxon>
        <taxon>Pterygota</taxon>
        <taxon>Neoptera</taxon>
        <taxon>Endopterygota</taxon>
        <taxon>Coleoptera</taxon>
        <taxon>Polyphaga</taxon>
        <taxon>Elateriformia</taxon>
        <taxon>Elateroidea</taxon>
        <taxon>Lampyridae</taxon>
        <taxon>Lampyrinae</taxon>
        <taxon>Photinus</taxon>
    </lineage>
</organism>
<accession>A0A5N4B1R6</accession>
<proteinExistence type="predicted"/>
<feature type="compositionally biased region" description="Low complexity" evidence="1">
    <location>
        <begin position="39"/>
        <end position="56"/>
    </location>
</feature>
<keyword evidence="3" id="KW-1185">Reference proteome</keyword>
<evidence type="ECO:0000256" key="1">
    <source>
        <dbReference type="SAM" id="MobiDB-lite"/>
    </source>
</evidence>
<comment type="caution">
    <text evidence="2">The sequence shown here is derived from an EMBL/GenBank/DDBJ whole genome shotgun (WGS) entry which is preliminary data.</text>
</comment>
<feature type="region of interest" description="Disordered" evidence="1">
    <location>
        <begin position="37"/>
        <end position="91"/>
    </location>
</feature>
<dbReference type="Proteomes" id="UP000327044">
    <property type="component" value="Unassembled WGS sequence"/>
</dbReference>
<feature type="compositionally biased region" description="Basic residues" evidence="1">
    <location>
        <begin position="74"/>
        <end position="87"/>
    </location>
</feature>
<dbReference type="EMBL" id="VVIM01000001">
    <property type="protein sequence ID" value="KAB0803542.1"/>
    <property type="molecule type" value="Genomic_DNA"/>
</dbReference>
<dbReference type="InParanoid" id="A0A5N4B1R6"/>
<dbReference type="AlphaFoldDB" id="A0A5N4B1R6"/>
<gene>
    <name evidence="2" type="ORF">PPYR_00512</name>
</gene>